<dbReference type="EMBL" id="JAAIUW010000013">
    <property type="protein sequence ID" value="KAF7803664.1"/>
    <property type="molecule type" value="Genomic_DNA"/>
</dbReference>
<comment type="subcellular location">
    <subcellularLocation>
        <location evidence="1">Nucleus</location>
    </subcellularLocation>
</comment>
<keyword evidence="8" id="KW-1185">Reference proteome</keyword>
<accession>A0A834SHH9</accession>
<evidence type="ECO:0000259" key="6">
    <source>
        <dbReference type="PROSITE" id="PS50217"/>
    </source>
</evidence>
<dbReference type="FunFam" id="1.20.5.170:FF:000036">
    <property type="entry name" value="ABSCISIC ACID-INSENSITIVE 5-like protein 2"/>
    <property type="match status" value="1"/>
</dbReference>
<feature type="domain" description="BZIP" evidence="6">
    <location>
        <begin position="187"/>
        <end position="239"/>
    </location>
</feature>
<organism evidence="7 8">
    <name type="scientific">Senna tora</name>
    <dbReference type="NCBI Taxonomy" id="362788"/>
    <lineage>
        <taxon>Eukaryota</taxon>
        <taxon>Viridiplantae</taxon>
        <taxon>Streptophyta</taxon>
        <taxon>Embryophyta</taxon>
        <taxon>Tracheophyta</taxon>
        <taxon>Spermatophyta</taxon>
        <taxon>Magnoliopsida</taxon>
        <taxon>eudicotyledons</taxon>
        <taxon>Gunneridae</taxon>
        <taxon>Pentapetalae</taxon>
        <taxon>rosids</taxon>
        <taxon>fabids</taxon>
        <taxon>Fabales</taxon>
        <taxon>Fabaceae</taxon>
        <taxon>Caesalpinioideae</taxon>
        <taxon>Cassia clade</taxon>
        <taxon>Senna</taxon>
    </lineage>
</organism>
<sequence>MASSKVATASPDLPRQSSLSSILADLSKTSQSMSMDDLLKFIYNSSEPQPDPSSHIHAASISRQGSLSLPKEMAAKTVDEVWKEIVEGTDPRRVGPGDEEMTLEDFLTKAGAVREDDVRGVPPVAAATGAGSHRADVVAIDGGGAQFPMTSVEAFENVIEGPVVAAEVEVSRRGKRRAKEEPMDNATLQKQRRMIKNRESAARSRERKQAYTVELEALVSQLEEEKARLLKEEADKNKERFKQLMEYLIPVVEKHSPRPRSMHRRINSV</sequence>
<dbReference type="CDD" id="cd14707">
    <property type="entry name" value="bZIP_plant_BZIP46"/>
    <property type="match status" value="1"/>
</dbReference>
<evidence type="ECO:0000256" key="5">
    <source>
        <dbReference type="SAM" id="MobiDB-lite"/>
    </source>
</evidence>
<dbReference type="PROSITE" id="PS50217">
    <property type="entry name" value="BZIP"/>
    <property type="match status" value="1"/>
</dbReference>
<dbReference type="PANTHER" id="PTHR22952:SF392">
    <property type="entry name" value="BZIP TRANSCRIPTION FACTOR 12"/>
    <property type="match status" value="1"/>
</dbReference>
<proteinExistence type="predicted"/>
<evidence type="ECO:0000256" key="1">
    <source>
        <dbReference type="ARBA" id="ARBA00004123"/>
    </source>
</evidence>
<protein>
    <submittedName>
        <fullName evidence="7">ABSCISIC ACID-INSENSITIVE 5-like protein 7</fullName>
    </submittedName>
</protein>
<dbReference type="PROSITE" id="PS00036">
    <property type="entry name" value="BZIP_BASIC"/>
    <property type="match status" value="1"/>
</dbReference>
<keyword evidence="3" id="KW-0539">Nucleus</keyword>
<feature type="compositionally biased region" description="Basic and acidic residues" evidence="5">
    <location>
        <begin position="196"/>
        <end position="207"/>
    </location>
</feature>
<dbReference type="Gene3D" id="1.20.5.170">
    <property type="match status" value="1"/>
</dbReference>
<dbReference type="OrthoDB" id="644067at2759"/>
<dbReference type="InterPro" id="IPR004827">
    <property type="entry name" value="bZIP"/>
</dbReference>
<dbReference type="GO" id="GO:0045893">
    <property type="term" value="P:positive regulation of DNA-templated transcription"/>
    <property type="evidence" value="ECO:0007669"/>
    <property type="project" value="InterPro"/>
</dbReference>
<feature type="region of interest" description="Disordered" evidence="5">
    <location>
        <begin position="172"/>
        <end position="207"/>
    </location>
</feature>
<gene>
    <name evidence="7" type="ORF">G2W53_042775</name>
</gene>
<feature type="coiled-coil region" evidence="4">
    <location>
        <begin position="208"/>
        <end position="240"/>
    </location>
</feature>
<keyword evidence="2" id="KW-0238">DNA-binding</keyword>
<evidence type="ECO:0000256" key="2">
    <source>
        <dbReference type="ARBA" id="ARBA00023125"/>
    </source>
</evidence>
<dbReference type="SUPFAM" id="SSF57959">
    <property type="entry name" value="Leucine zipper domain"/>
    <property type="match status" value="1"/>
</dbReference>
<dbReference type="Proteomes" id="UP000634136">
    <property type="component" value="Unassembled WGS sequence"/>
</dbReference>
<comment type="caution">
    <text evidence="7">The sequence shown here is derived from an EMBL/GenBank/DDBJ whole genome shotgun (WGS) entry which is preliminary data.</text>
</comment>
<dbReference type="Pfam" id="PF00170">
    <property type="entry name" value="bZIP_1"/>
    <property type="match status" value="1"/>
</dbReference>
<dbReference type="SMART" id="SM00338">
    <property type="entry name" value="BRLZ"/>
    <property type="match status" value="1"/>
</dbReference>
<evidence type="ECO:0000313" key="8">
    <source>
        <dbReference type="Proteomes" id="UP000634136"/>
    </source>
</evidence>
<dbReference type="InterPro" id="IPR046347">
    <property type="entry name" value="bZIP_sf"/>
</dbReference>
<dbReference type="AlphaFoldDB" id="A0A834SHH9"/>
<dbReference type="GO" id="GO:0003677">
    <property type="term" value="F:DNA binding"/>
    <property type="evidence" value="ECO:0007669"/>
    <property type="project" value="UniProtKB-KW"/>
</dbReference>
<evidence type="ECO:0000256" key="3">
    <source>
        <dbReference type="ARBA" id="ARBA00023242"/>
    </source>
</evidence>
<evidence type="ECO:0000256" key="4">
    <source>
        <dbReference type="SAM" id="Coils"/>
    </source>
</evidence>
<name>A0A834SHH9_9FABA</name>
<keyword evidence="4" id="KW-0175">Coiled coil</keyword>
<dbReference type="InterPro" id="IPR043452">
    <property type="entry name" value="BZIP46-like"/>
</dbReference>
<evidence type="ECO:0000313" key="7">
    <source>
        <dbReference type="EMBL" id="KAF7803664.1"/>
    </source>
</evidence>
<reference evidence="7" key="1">
    <citation type="submission" date="2020-09" db="EMBL/GenBank/DDBJ databases">
        <title>Genome-Enabled Discovery of Anthraquinone Biosynthesis in Senna tora.</title>
        <authorList>
            <person name="Kang S.-H."/>
            <person name="Pandey R.P."/>
            <person name="Lee C.-M."/>
            <person name="Sim J.-S."/>
            <person name="Jeong J.-T."/>
            <person name="Choi B.-S."/>
            <person name="Jung M."/>
            <person name="Ginzburg D."/>
            <person name="Zhao K."/>
            <person name="Won S.Y."/>
            <person name="Oh T.-J."/>
            <person name="Yu Y."/>
            <person name="Kim N.-H."/>
            <person name="Lee O.R."/>
            <person name="Lee T.-H."/>
            <person name="Bashyal P."/>
            <person name="Kim T.-S."/>
            <person name="Lee W.-H."/>
            <person name="Kawkins C."/>
            <person name="Kim C.-K."/>
            <person name="Kim J.S."/>
            <person name="Ahn B.O."/>
            <person name="Rhee S.Y."/>
            <person name="Sohng J.K."/>
        </authorList>
    </citation>
    <scope>NUCLEOTIDE SEQUENCE</scope>
    <source>
        <tissue evidence="7">Leaf</tissue>
    </source>
</reference>
<dbReference type="GO" id="GO:0005634">
    <property type="term" value="C:nucleus"/>
    <property type="evidence" value="ECO:0007669"/>
    <property type="project" value="UniProtKB-SubCell"/>
</dbReference>
<dbReference type="GO" id="GO:0003700">
    <property type="term" value="F:DNA-binding transcription factor activity"/>
    <property type="evidence" value="ECO:0007669"/>
    <property type="project" value="InterPro"/>
</dbReference>
<dbReference type="PANTHER" id="PTHR22952">
    <property type="entry name" value="CAMP-RESPONSE ELEMENT BINDING PROTEIN-RELATED"/>
    <property type="match status" value="1"/>
</dbReference>